<dbReference type="NCBIfam" id="TIGR00861">
    <property type="entry name" value="MIP"/>
    <property type="match status" value="1"/>
</dbReference>
<evidence type="ECO:0008006" key="12">
    <source>
        <dbReference type="Google" id="ProtNLM"/>
    </source>
</evidence>
<feature type="transmembrane region" description="Helical" evidence="9">
    <location>
        <begin position="266"/>
        <end position="287"/>
    </location>
</feature>
<reference evidence="10" key="1">
    <citation type="submission" date="2009-08" db="EMBL/GenBank/DDBJ databases">
        <title>Annotation of Salpingoeca rosetta.</title>
        <authorList>
            <consortium name="The Broad Institute Genome Sequencing Platform"/>
            <person name="Russ C."/>
            <person name="Cuomo C."/>
            <person name="Burger G."/>
            <person name="Gray M.W."/>
            <person name="Holland P.W.H."/>
            <person name="King N."/>
            <person name="Lang F.B.F."/>
            <person name="Roger A.J."/>
            <person name="Ruiz-Trillo I."/>
            <person name="Young S.K."/>
            <person name="Zeng Q."/>
            <person name="Gargeya S."/>
            <person name="Alvarado L."/>
            <person name="Berlin A."/>
            <person name="Chapman S.B."/>
            <person name="Chen Z."/>
            <person name="Freedman E."/>
            <person name="Gellesch M."/>
            <person name="Goldberg J."/>
            <person name="Griggs A."/>
            <person name="Gujja S."/>
            <person name="Heilman E."/>
            <person name="Heiman D."/>
            <person name="Howarth C."/>
            <person name="Mehta T."/>
            <person name="Neiman D."/>
            <person name="Pearson M."/>
            <person name="Roberts A."/>
            <person name="Saif S."/>
            <person name="Shea T."/>
            <person name="Shenoy N."/>
            <person name="Sisk P."/>
            <person name="Stolte C."/>
            <person name="Sykes S."/>
            <person name="White J."/>
            <person name="Yandava C."/>
            <person name="Haas B."/>
            <person name="Nusbaum C."/>
            <person name="Birren B."/>
        </authorList>
    </citation>
    <scope>NUCLEOTIDE SEQUENCE [LARGE SCALE GENOMIC DNA]</scope>
    <source>
        <strain evidence="10">ATCC 50818</strain>
    </source>
</reference>
<evidence type="ECO:0000256" key="7">
    <source>
        <dbReference type="ARBA" id="ARBA00023136"/>
    </source>
</evidence>
<dbReference type="SUPFAM" id="SSF81338">
    <property type="entry name" value="Aquaporin-like"/>
    <property type="match status" value="1"/>
</dbReference>
<dbReference type="InterPro" id="IPR000425">
    <property type="entry name" value="MIP"/>
</dbReference>
<feature type="transmembrane region" description="Helical" evidence="9">
    <location>
        <begin position="307"/>
        <end position="327"/>
    </location>
</feature>
<keyword evidence="7 9" id="KW-0472">Membrane</keyword>
<dbReference type="PRINTS" id="PR00783">
    <property type="entry name" value="MINTRINSICP"/>
</dbReference>
<evidence type="ECO:0000313" key="10">
    <source>
        <dbReference type="EMBL" id="EGD76528.1"/>
    </source>
</evidence>
<evidence type="ECO:0000256" key="9">
    <source>
        <dbReference type="SAM" id="Phobius"/>
    </source>
</evidence>
<dbReference type="eggNOG" id="KOG0223">
    <property type="taxonomic scope" value="Eukaryota"/>
</dbReference>
<dbReference type="InterPro" id="IPR023271">
    <property type="entry name" value="Aquaporin-like"/>
</dbReference>
<keyword evidence="11" id="KW-1185">Reference proteome</keyword>
<feature type="transmembrane region" description="Helical" evidence="9">
    <location>
        <begin position="93"/>
        <end position="113"/>
    </location>
</feature>
<sequence length="353" mass="37993">MMSITFSPKDCLCCSQSASCATPILPLFACACVVALEMEMADLNERLMGEDEDFPQEPSSEYLTVGEDEKRPSKIEWLVGWKELRTWNLVQGCLAEFIATLLFIYVGAGAVVAQSQFVVNTTPDFSVIPGVNETAGYAPPAAPDALTVIALAHGFTIAVLVSAIAHLSGGHVNPAVSFSMIITGNVSIIRGVLYMVLQTLGSVLGAALLAACLPKSLHQDLGAHDLHPNISAFQGFFIEFILTFVLLFTIFGNAVDKRGSSVLAPFYIGLAVVIDHFVGIPLTGASMNPARSFGPAFITRTYNRHYIIYWFGPLSGGAAAALLYRLVFLRGQSKVVTIETVSDQIKELSHKQD</sequence>
<dbReference type="PROSITE" id="PS00221">
    <property type="entry name" value="MIP"/>
    <property type="match status" value="1"/>
</dbReference>
<dbReference type="CDD" id="cd00333">
    <property type="entry name" value="MIP"/>
    <property type="match status" value="1"/>
</dbReference>
<dbReference type="AlphaFoldDB" id="F2UHC9"/>
<protein>
    <recommendedName>
        <fullName evidence="12">Aquaporin</fullName>
    </recommendedName>
</protein>
<dbReference type="GO" id="GO:0015250">
    <property type="term" value="F:water channel activity"/>
    <property type="evidence" value="ECO:0007669"/>
    <property type="project" value="TreeGrafter"/>
</dbReference>
<dbReference type="InParanoid" id="F2UHC9"/>
<evidence type="ECO:0000256" key="4">
    <source>
        <dbReference type="ARBA" id="ARBA00022475"/>
    </source>
</evidence>
<dbReference type="EMBL" id="GL832974">
    <property type="protein sequence ID" value="EGD76528.1"/>
    <property type="molecule type" value="Genomic_DNA"/>
</dbReference>
<accession>F2UHC9</accession>
<evidence type="ECO:0000256" key="8">
    <source>
        <dbReference type="RuleBase" id="RU000477"/>
    </source>
</evidence>
<keyword evidence="6 9" id="KW-1133">Transmembrane helix</keyword>
<feature type="transmembrane region" description="Helical" evidence="9">
    <location>
        <begin position="188"/>
        <end position="211"/>
    </location>
</feature>
<dbReference type="GO" id="GO:0005886">
    <property type="term" value="C:plasma membrane"/>
    <property type="evidence" value="ECO:0007669"/>
    <property type="project" value="UniProtKB-SubCell"/>
</dbReference>
<comment type="similarity">
    <text evidence="2 8">Belongs to the MIP/aquaporin (TC 1.A.8) family.</text>
</comment>
<dbReference type="InterPro" id="IPR034294">
    <property type="entry name" value="Aquaporin_transptr"/>
</dbReference>
<dbReference type="OMA" id="IGQNTHE"/>
<dbReference type="FunCoup" id="F2UHC9">
    <property type="interactions" value="302"/>
</dbReference>
<dbReference type="Gene3D" id="1.20.1080.10">
    <property type="entry name" value="Glycerol uptake facilitator protein"/>
    <property type="match status" value="1"/>
</dbReference>
<dbReference type="Proteomes" id="UP000007799">
    <property type="component" value="Unassembled WGS sequence"/>
</dbReference>
<dbReference type="PANTHER" id="PTHR19139:SF199">
    <property type="entry name" value="MIP17260P"/>
    <property type="match status" value="1"/>
</dbReference>
<evidence type="ECO:0000256" key="5">
    <source>
        <dbReference type="ARBA" id="ARBA00022692"/>
    </source>
</evidence>
<dbReference type="KEGG" id="sre:PTSG_07645"/>
<dbReference type="PANTHER" id="PTHR19139">
    <property type="entry name" value="AQUAPORIN TRANSPORTER"/>
    <property type="match status" value="1"/>
</dbReference>
<dbReference type="OrthoDB" id="3222at2759"/>
<dbReference type="STRING" id="946362.F2UHC9"/>
<dbReference type="RefSeq" id="XP_004991442.1">
    <property type="nucleotide sequence ID" value="XM_004991385.1"/>
</dbReference>
<evidence type="ECO:0000256" key="1">
    <source>
        <dbReference type="ARBA" id="ARBA00004651"/>
    </source>
</evidence>
<evidence type="ECO:0000256" key="2">
    <source>
        <dbReference type="ARBA" id="ARBA00006175"/>
    </source>
</evidence>
<keyword evidence="5 8" id="KW-0812">Transmembrane</keyword>
<keyword evidence="4" id="KW-1003">Cell membrane</keyword>
<dbReference type="Pfam" id="PF00230">
    <property type="entry name" value="MIP"/>
    <property type="match status" value="1"/>
</dbReference>
<gene>
    <name evidence="10" type="ORF">PTSG_07645</name>
</gene>
<organism evidence="11">
    <name type="scientific">Salpingoeca rosetta (strain ATCC 50818 / BSB-021)</name>
    <dbReference type="NCBI Taxonomy" id="946362"/>
    <lineage>
        <taxon>Eukaryota</taxon>
        <taxon>Choanoflagellata</taxon>
        <taxon>Craspedida</taxon>
        <taxon>Salpingoecidae</taxon>
        <taxon>Salpingoeca</taxon>
    </lineage>
</organism>
<dbReference type="InterPro" id="IPR022357">
    <property type="entry name" value="MIP_CS"/>
</dbReference>
<evidence type="ECO:0000256" key="6">
    <source>
        <dbReference type="ARBA" id="ARBA00022989"/>
    </source>
</evidence>
<proteinExistence type="inferred from homology"/>
<feature type="transmembrane region" description="Helical" evidence="9">
    <location>
        <begin position="231"/>
        <end position="254"/>
    </location>
</feature>
<dbReference type="GeneID" id="16072002"/>
<evidence type="ECO:0000256" key="3">
    <source>
        <dbReference type="ARBA" id="ARBA00022448"/>
    </source>
</evidence>
<feature type="transmembrane region" description="Helical" evidence="9">
    <location>
        <begin position="145"/>
        <end position="167"/>
    </location>
</feature>
<name>F2UHC9_SALR5</name>
<keyword evidence="3 8" id="KW-0813">Transport</keyword>
<comment type="subcellular location">
    <subcellularLocation>
        <location evidence="1">Cell membrane</location>
        <topology evidence="1">Multi-pass membrane protein</topology>
    </subcellularLocation>
</comment>
<evidence type="ECO:0000313" key="11">
    <source>
        <dbReference type="Proteomes" id="UP000007799"/>
    </source>
</evidence>